<evidence type="ECO:0000313" key="3">
    <source>
        <dbReference type="EMBL" id="DAE22259.1"/>
    </source>
</evidence>
<evidence type="ECO:0000259" key="2">
    <source>
        <dbReference type="Pfam" id="PF18814"/>
    </source>
</evidence>
<feature type="compositionally biased region" description="Acidic residues" evidence="1">
    <location>
        <begin position="3015"/>
        <end position="3024"/>
    </location>
</feature>
<feature type="region of interest" description="Disordered" evidence="1">
    <location>
        <begin position="73"/>
        <end position="175"/>
    </location>
</feature>
<dbReference type="InterPro" id="IPR040998">
    <property type="entry name" value="PBECR5"/>
</dbReference>
<feature type="region of interest" description="Disordered" evidence="1">
    <location>
        <begin position="15"/>
        <end position="44"/>
    </location>
</feature>
<name>A0A8S5QTV2_9CAUD</name>
<accession>A0A8S5QTV2</accession>
<reference evidence="3" key="1">
    <citation type="journal article" date="2021" name="Proc. Natl. Acad. Sci. U.S.A.">
        <title>A Catalog of Tens of Thousands of Viruses from Human Metagenomes Reveals Hidden Associations with Chronic Diseases.</title>
        <authorList>
            <person name="Tisza M.J."/>
            <person name="Buck C.B."/>
        </authorList>
    </citation>
    <scope>NUCLEOTIDE SEQUENCE</scope>
    <source>
        <strain evidence="3">CtKS020</strain>
    </source>
</reference>
<feature type="domain" description="Barnase-EndoU-ColicinE5/D-RelE like" evidence="2">
    <location>
        <begin position="1271"/>
        <end position="1359"/>
    </location>
</feature>
<sequence>MNEQGRRRIQQALAEIDSEQRANEQSRFSQEDSATSNSNKARIKQALTEIETERQDDGYSAIKTTYGITVNNSVTNVPKKAEAEQRRSIVSSEARRRYNAAQKVSSRERMEWQKEVREHGDGTPAPAKKNSNGNSDSIHGIKVSSSGASNNDNIQGVKITKNEAEEEKKRRRQSVKAIKQEEAEIRSIGRLIENENKYYEMSPDALKQLDYIAGGEEVKEQQMWSNLVAALTNQNGGANAVHLSSAQINAQTARDTLKQKYGMSDDEIEAMSLIHKRMKSAEAEERNAKSARQFADEHGKVASAVSVPASVLGGPLGVIGMADSYLDAQKAKALGMGDIGLDNNNKYNSFRNYSGNIRDEVKQNNNWMVGDFDAFDFIYDTGMSGADSLLSGTLGGWASAIALGAGAATDAATDLTDRGVSSDKAIAGAVAAGTFETLFEKVSLGNLKTFKETSARTAREAAKDIAKTTFVNASEEFNTEVANIVYDYVANGNLSNVEIMMRELTANGMSEEDAKKEVFKRLGLQAVEAGAGGALMGAAFGAGGTAYSQARMANETRYVGRAIKDSGNAKSTIAEGKAAPSDSAAYKAAVKAEERAAKHGGKFGDYAVGKSALENADVYMQAAAQIDGRFKDAENIDGLKELYAAARKNAQSKRDLRALDKDFLSVKDQLDTRETAKQMKAAADDYAQKRLDERTKVEMTNPEIEIKGEKKTVDKIEKVNRDTGEITVKTTSGESVSLSDANVTDKRAAKLYDAAKEYSTDEARLFVNNYADDVDVKSYKQAFEWFRNMGRAGADVEQARKLDNVWGNFFTPEAQEQIVRAGAVNREFHQGVTDLSLVDKNGNYQFKAEKKVLDGICKAFNTEIIIVDSYTNSKGEAANGLYMRDKNRIVIARNADGNLLLRTAGHELYHHVENYASDQAQQLSDYVVSALKEKGVDVDKALERYGKSYAQDKRVSELVGDSMFDVFMDEKFIRKFTNKYNSLAGKIISRLGEIVSNMRNTLKVLASNGKHEEISALSGDVEKLGKIREMLIEGAQKAGENFEARQQAENKKTAEAAENSEEYSIKYTQNIEYTKQIDSIVENKLKRHDALCLGKLSVDSRSGIDSTNYFVMNQSDYRKSTRRKKEGSSISAHEVPTKVMRQLPSLISDAVMFIQRGGNGVTVITNKPALDEKGKPTFYVAGIDKDGNMDGETVNIVKSVYPLADLVNKLTRAAENGTLIATDKSKANNMMSKVGIQYSEGTRIISLAKDSIAQSNSNVNNNFSLKDSVEEKGELIAVHNLSEEKLLKSLSLGGLPMPSIAVLKAKEGHSQYGDISLIFDKSTIDPQATSANKVYSGDAWTPTYPFIEYKPNEKVVDHIRDKYYELYHKYGDKSARPLYGYANEAERKLQNSGGEAGLMEELADDKQMMELFLLDTTGKEFKPIYTEKKTEISKEQQAEYDRIIEALGAETVNEIIPTAGESPMLHRKEYFAKHKEALESLFPHDTKSFDMLFKVRKAATYLKEGPVKTTEELDVNATEKAREKAVDKSAYNSWLQNLFGGIEEKKGIRNNKDSIDRMGNRRSFEALHWEENLENVVQAMKEETQKGGVSLFSGIGIWGVSTKEYGSIGEIKADSGRLVKMSDEENARIKQGFGERLQNIAQAIADPRMENQFIAIDNAYENIVDAVRSCESKDEMLAYFKEYAPKATAETVDSIVDLVKEISEMPARYFEAKPQRAVGFEEVVRAVVPDNISDELRTALEKAGVAISEYVAGDEQSRLEKLNEDDSVLFSKKDDDPTLSYYGEVIAENRIFRQIYASLGDLYSGVREDIHLDNKDIDRVSRKILKQTSSKYSSTQLSKELNAVYDYMSSAKKTNNFNEDWTLEQFVGIAHRILDQSTSVDSELWEQYADTRDWLRRTPIYISPELKAEIEGTYGDYRSYRNLLFGKTRLTTKNDGAIALDEAWGQLHELAPEYFPTDISDKDMPMQLAAFFDAVKKRSVNPYEQTTVSMDEEAALLGSQLFSEYFNVGTLKSDKDKYRGLVYKNMQGTQELRSELRREFNRKNVKNREDYRREYANRVAEFREAKERSERRRVMMNDIERTYKYLNRRIVNESDSAHVPEELKPLVNAYLKMLPASRQQEFNRESLFEFMHEYSKFIGESAYTVNEELVSQLEEFGRRNVSGEGANARYRDLSDIDLEIAKNIGEQVQHLVKKGNQVFADNIKATISTIAHSEHTKLDALEDSPFNELPENHSKIDSAKMSKDEYKHGLMMPQYLFESISGQNGAFAQLYKNLRSGENIQASIVAEAREKEREIKQRNHYDERWSKKTVSFESLRGKVTMTIEQAMSLYATMKRNQGKDHIFNGGFYLVQKEKVEHPGKKLKKSKVEKSLVLLDRETGFDTISRLLTDDQRNYVDDMVTYITNDIGARRNEVSLKLYGIKRYLEKYYYPIVVDKNFIDTQIGQSKVVQTIKNQSSSKRTAKHASNPVIISGFTDTVNHHIYDSSLYCAYVLPLADIKRVYNYREKTVNELNGTGMVPGSEWSIKNDLMKKKGKNAVEQIEKFLTAVDSGQRSNDLLPISARMMSRAKKAAVMGNLSVVVQQPTAVFRAMLYIEPKYFATVASKADIAEMKKWNGCALIKEIGYFDVNMGRNAIDYINEYSADKRIKAERNIKEKVEIAAEKAMPKVDQVTGWAAGKADEITWGAIWNACKKQTAAQSKGLSGDELNARAAELFQDVIGKTQVYDSVFTKCDYLRRKEGFTMMAMQFMSEPVTTLNMMYEAVTNAKKSEDAKKKCGRAFACYVTSLVVNSAVKSVVYAIRDDDDDKSFWEKYLGNAVSGVITDGFGILPYIKDVISIVHGYDVSRLDMAAFSSLVDATKTVLNEDRSMPDKILKVLKAVGQFTGVPAYNIGRDFRALLDTCDKIKKCLTGEIEKQPTTATGIKEAIKGELRKEDSVYQQLYEANVNGDFAHYQKIYGNLRRKDKDTSTINSSVRQVIKKEYLDGKIDRTTALERLKDWPGKNDKPDANSKRVADWDEEKEEKEEADSKTIS</sequence>
<feature type="compositionally biased region" description="Basic and acidic residues" evidence="1">
    <location>
        <begin position="105"/>
        <end position="121"/>
    </location>
</feature>
<proteinExistence type="predicted"/>
<feature type="compositionally biased region" description="Polar residues" evidence="1">
    <location>
        <begin position="129"/>
        <end position="154"/>
    </location>
</feature>
<dbReference type="Pfam" id="PF18814">
    <property type="entry name" value="PBECR5"/>
    <property type="match status" value="1"/>
</dbReference>
<evidence type="ECO:0000256" key="1">
    <source>
        <dbReference type="SAM" id="MobiDB-lite"/>
    </source>
</evidence>
<protein>
    <submittedName>
        <fullName evidence="3">Nuclease</fullName>
    </submittedName>
</protein>
<feature type="compositionally biased region" description="Basic and acidic residues" evidence="1">
    <location>
        <begin position="2993"/>
        <end position="3014"/>
    </location>
</feature>
<dbReference type="EMBL" id="BK015730">
    <property type="protein sequence ID" value="DAE22259.1"/>
    <property type="molecule type" value="Genomic_DNA"/>
</dbReference>
<feature type="region of interest" description="Disordered" evidence="1">
    <location>
        <begin position="2993"/>
        <end position="3031"/>
    </location>
</feature>
<organism evidence="3">
    <name type="scientific">Podoviridae sp. ctKS020</name>
    <dbReference type="NCBI Taxonomy" id="2826552"/>
    <lineage>
        <taxon>Viruses</taxon>
        <taxon>Duplodnaviria</taxon>
        <taxon>Heunggongvirae</taxon>
        <taxon>Uroviricota</taxon>
        <taxon>Caudoviricetes</taxon>
    </lineage>
</organism>
<feature type="compositionally biased region" description="Polar residues" evidence="1">
    <location>
        <begin position="25"/>
        <end position="40"/>
    </location>
</feature>